<dbReference type="OrthoDB" id="2013972at2759"/>
<dbReference type="Proteomes" id="UP001140091">
    <property type="component" value="Unassembled WGS sequence"/>
</dbReference>
<evidence type="ECO:0000313" key="2">
    <source>
        <dbReference type="EMBL" id="KAJ2931933.1"/>
    </source>
</evidence>
<evidence type="ECO:0000256" key="1">
    <source>
        <dbReference type="SAM" id="MobiDB-lite"/>
    </source>
</evidence>
<feature type="compositionally biased region" description="Basic and acidic residues" evidence="1">
    <location>
        <begin position="1"/>
        <end position="11"/>
    </location>
</feature>
<reference evidence="2" key="1">
    <citation type="submission" date="2022-06" db="EMBL/GenBank/DDBJ databases">
        <title>Genome Sequence of Candolleomyces eurysporus.</title>
        <authorList>
            <person name="Buettner E."/>
        </authorList>
    </citation>
    <scope>NUCLEOTIDE SEQUENCE</scope>
    <source>
        <strain evidence="2">VTCC 930004</strain>
    </source>
</reference>
<organism evidence="2 3">
    <name type="scientific">Candolleomyces eurysporus</name>
    <dbReference type="NCBI Taxonomy" id="2828524"/>
    <lineage>
        <taxon>Eukaryota</taxon>
        <taxon>Fungi</taxon>
        <taxon>Dikarya</taxon>
        <taxon>Basidiomycota</taxon>
        <taxon>Agaricomycotina</taxon>
        <taxon>Agaricomycetes</taxon>
        <taxon>Agaricomycetidae</taxon>
        <taxon>Agaricales</taxon>
        <taxon>Agaricineae</taxon>
        <taxon>Psathyrellaceae</taxon>
        <taxon>Candolleomyces</taxon>
    </lineage>
</organism>
<dbReference type="EMBL" id="JANBPK010000790">
    <property type="protein sequence ID" value="KAJ2931933.1"/>
    <property type="molecule type" value="Genomic_DNA"/>
</dbReference>
<sequence>MSTPEDTHLDNLENGGDESSNSSSPSVESVRDEDVPRYFDERNNRLYHSHPHSPYPLPVDTPEQERLTVNHNVLKRLIGANHRGPVDTVLTSNPDRRRNVLDLCTGNGKWVLEMAGQFGDAQFFGVDIGMFIDYVPDYRSLLDEVARLLRPGGLLLSVEWSKQLSFLPDSNLDIEEHAPATFHFFDTVNHILADTHGVSLDSADIQLLVTNSAHFLNVTTEQIYVPVGIWHENDVLTTIGSSFRAGQKKLAVSFKQMLLDSGMSAEEVDALITDFTEEMHSVEGLVMVAHITHAERA</sequence>
<keyword evidence="3" id="KW-1185">Reference proteome</keyword>
<dbReference type="SUPFAM" id="SSF53335">
    <property type="entry name" value="S-adenosyl-L-methionine-dependent methyltransferases"/>
    <property type="match status" value="1"/>
</dbReference>
<feature type="non-terminal residue" evidence="2">
    <location>
        <position position="297"/>
    </location>
</feature>
<accession>A0A9W8JEM4</accession>
<name>A0A9W8JEM4_9AGAR</name>
<evidence type="ECO:0000313" key="3">
    <source>
        <dbReference type="Proteomes" id="UP001140091"/>
    </source>
</evidence>
<protein>
    <recommendedName>
        <fullName evidence="4">Methyltransferase domain-containing protein</fullName>
    </recommendedName>
</protein>
<dbReference type="InterPro" id="IPR029063">
    <property type="entry name" value="SAM-dependent_MTases_sf"/>
</dbReference>
<feature type="compositionally biased region" description="Basic and acidic residues" evidence="1">
    <location>
        <begin position="29"/>
        <end position="39"/>
    </location>
</feature>
<gene>
    <name evidence="2" type="ORF">H1R20_g5153</name>
</gene>
<dbReference type="AlphaFoldDB" id="A0A9W8JEM4"/>
<proteinExistence type="predicted"/>
<feature type="region of interest" description="Disordered" evidence="1">
    <location>
        <begin position="1"/>
        <end position="39"/>
    </location>
</feature>
<feature type="compositionally biased region" description="Low complexity" evidence="1">
    <location>
        <begin position="17"/>
        <end position="28"/>
    </location>
</feature>
<evidence type="ECO:0008006" key="4">
    <source>
        <dbReference type="Google" id="ProtNLM"/>
    </source>
</evidence>
<dbReference type="Gene3D" id="3.40.50.150">
    <property type="entry name" value="Vaccinia Virus protein VP39"/>
    <property type="match status" value="2"/>
</dbReference>
<comment type="caution">
    <text evidence="2">The sequence shown here is derived from an EMBL/GenBank/DDBJ whole genome shotgun (WGS) entry which is preliminary data.</text>
</comment>